<reference evidence="3" key="2">
    <citation type="submission" date="2025-08" db="UniProtKB">
        <authorList>
            <consortium name="RefSeq"/>
        </authorList>
    </citation>
    <scope>IDENTIFICATION</scope>
    <source>
        <tissue evidence="3">Leaf</tissue>
    </source>
</reference>
<protein>
    <submittedName>
        <fullName evidence="3">4-substituted benzoates-glutamate ligase GH3.12-like isoform X1</fullName>
    </submittedName>
</protein>
<dbReference type="AlphaFoldDB" id="A0A9W3BWR8"/>
<sequence length="493" mass="55391">MSLSSVLKDLEELTSNAKQTQDDLLDEILRVNANTKYLLPFLHGNPDKELFKKNVPIVTYEDARPYIERVADGEPSDVISGEPITSFFLSSGTTGGKQKIFPVNNKFFEKIVFIDALRTSIISKHINCVEQGKAMSFLNTRPLSTTSSGLLVAPLMTSFIVSSYFKKYWSSTRFTSPDEVILCVDNKQSMYCHLLCGLVRREEVVSLVATFASGVVQAITFLESNWKELCNNIRSGYISEWITDLGCKDSVSIILGGPNPHLADLIEQECSQKSWEGIITRLWPNIKFIQSTLTGQMSQYIPILEFYSNKLPLISPSYSSSETLFGVNVNPLCKPQDVSYTFMPNMSYFEFIPVDEGNNGEIIDLVNVKLGCFYETLVTNGFGHYVLYWELKAKHCNGIFKLDNEVMVECCCVMEESLNSLYREIRSKDGSIGALEVRVVQQGTFDSLMEYFISKGASTTQYKTPLSVNSPQVLAILEDRVLARFFSDKSSPL</sequence>
<dbReference type="GO" id="GO:0005737">
    <property type="term" value="C:cytoplasm"/>
    <property type="evidence" value="ECO:0007669"/>
    <property type="project" value="TreeGrafter"/>
</dbReference>
<dbReference type="RefSeq" id="XP_056843765.1">
    <property type="nucleotide sequence ID" value="XM_056987785.1"/>
</dbReference>
<proteinExistence type="predicted"/>
<keyword evidence="2" id="KW-1185">Reference proteome</keyword>
<accession>A0A9W3BWR8</accession>
<feature type="domain" description="GH3 C-terminal" evidence="1">
    <location>
        <begin position="380"/>
        <end position="471"/>
    </location>
</feature>
<evidence type="ECO:0000259" key="1">
    <source>
        <dbReference type="Pfam" id="PF23572"/>
    </source>
</evidence>
<evidence type="ECO:0000313" key="2">
    <source>
        <dbReference type="Proteomes" id="UP000504610"/>
    </source>
</evidence>
<dbReference type="PANTHER" id="PTHR31901">
    <property type="entry name" value="GH3 DOMAIN-CONTAINING PROTEIN"/>
    <property type="match status" value="1"/>
</dbReference>
<dbReference type="GeneID" id="108856754"/>
<name>A0A9W3BWR8_RAPSA</name>
<organism evidence="2 3">
    <name type="scientific">Raphanus sativus</name>
    <name type="common">Radish</name>
    <name type="synonym">Raphanus raphanistrum var. sativus</name>
    <dbReference type="NCBI Taxonomy" id="3726"/>
    <lineage>
        <taxon>Eukaryota</taxon>
        <taxon>Viridiplantae</taxon>
        <taxon>Streptophyta</taxon>
        <taxon>Embryophyta</taxon>
        <taxon>Tracheophyta</taxon>
        <taxon>Spermatophyta</taxon>
        <taxon>Magnoliopsida</taxon>
        <taxon>eudicotyledons</taxon>
        <taxon>Gunneridae</taxon>
        <taxon>Pentapetalae</taxon>
        <taxon>rosids</taxon>
        <taxon>malvids</taxon>
        <taxon>Brassicales</taxon>
        <taxon>Brassicaceae</taxon>
        <taxon>Brassiceae</taxon>
        <taxon>Raphanus</taxon>
    </lineage>
</organism>
<evidence type="ECO:0000313" key="3">
    <source>
        <dbReference type="RefSeq" id="XP_056843765.1"/>
    </source>
</evidence>
<dbReference type="Proteomes" id="UP000504610">
    <property type="component" value="Chromosome 1"/>
</dbReference>
<dbReference type="InterPro" id="IPR004993">
    <property type="entry name" value="GH3"/>
</dbReference>
<gene>
    <name evidence="3" type="primary">LOC108856754</name>
</gene>
<dbReference type="InterPro" id="IPR055378">
    <property type="entry name" value="GH3_C"/>
</dbReference>
<dbReference type="Pfam" id="PF03321">
    <property type="entry name" value="GH3"/>
    <property type="match status" value="1"/>
</dbReference>
<reference evidence="2" key="1">
    <citation type="journal article" date="2019" name="Database">
        <title>The radish genome database (RadishGD): an integrated information resource for radish genomics.</title>
        <authorList>
            <person name="Yu H.J."/>
            <person name="Baek S."/>
            <person name="Lee Y.J."/>
            <person name="Cho A."/>
            <person name="Mun J.H."/>
        </authorList>
    </citation>
    <scope>NUCLEOTIDE SEQUENCE [LARGE SCALE GENOMIC DNA]</scope>
    <source>
        <strain evidence="2">cv. WK10039</strain>
    </source>
</reference>
<dbReference type="PANTHER" id="PTHR31901:SF80">
    <property type="entry name" value="(RAPE) HYPOTHETICAL PROTEIN"/>
    <property type="match status" value="1"/>
</dbReference>
<dbReference type="Pfam" id="PF23572">
    <property type="entry name" value="GH3_C"/>
    <property type="match status" value="1"/>
</dbReference>
<dbReference type="GO" id="GO:0016881">
    <property type="term" value="F:acid-amino acid ligase activity"/>
    <property type="evidence" value="ECO:0007669"/>
    <property type="project" value="TreeGrafter"/>
</dbReference>